<dbReference type="Proteomes" id="UP000318017">
    <property type="component" value="Chromosome"/>
</dbReference>
<dbReference type="EMBL" id="CP036298">
    <property type="protein sequence ID" value="QDV27594.1"/>
    <property type="molecule type" value="Genomic_DNA"/>
</dbReference>
<organism evidence="2 3">
    <name type="scientific">Aureliella helgolandensis</name>
    <dbReference type="NCBI Taxonomy" id="2527968"/>
    <lineage>
        <taxon>Bacteria</taxon>
        <taxon>Pseudomonadati</taxon>
        <taxon>Planctomycetota</taxon>
        <taxon>Planctomycetia</taxon>
        <taxon>Pirellulales</taxon>
        <taxon>Pirellulaceae</taxon>
        <taxon>Aureliella</taxon>
    </lineage>
</organism>
<reference evidence="2 3" key="1">
    <citation type="submission" date="2019-02" db="EMBL/GenBank/DDBJ databases">
        <title>Deep-cultivation of Planctomycetes and their phenomic and genomic characterization uncovers novel biology.</title>
        <authorList>
            <person name="Wiegand S."/>
            <person name="Jogler M."/>
            <person name="Boedeker C."/>
            <person name="Pinto D."/>
            <person name="Vollmers J."/>
            <person name="Rivas-Marin E."/>
            <person name="Kohn T."/>
            <person name="Peeters S.H."/>
            <person name="Heuer A."/>
            <person name="Rast P."/>
            <person name="Oberbeckmann S."/>
            <person name="Bunk B."/>
            <person name="Jeske O."/>
            <person name="Meyerdierks A."/>
            <person name="Storesund J.E."/>
            <person name="Kallscheuer N."/>
            <person name="Luecker S."/>
            <person name="Lage O.M."/>
            <person name="Pohl T."/>
            <person name="Merkel B.J."/>
            <person name="Hornburger P."/>
            <person name="Mueller R.-W."/>
            <person name="Bruemmer F."/>
            <person name="Labrenz M."/>
            <person name="Spormann A.M."/>
            <person name="Op den Camp H."/>
            <person name="Overmann J."/>
            <person name="Amann R."/>
            <person name="Jetten M.S.M."/>
            <person name="Mascher T."/>
            <person name="Medema M.H."/>
            <person name="Devos D.P."/>
            <person name="Kaster A.-K."/>
            <person name="Ovreas L."/>
            <person name="Rohde M."/>
            <person name="Galperin M.Y."/>
            <person name="Jogler C."/>
        </authorList>
    </citation>
    <scope>NUCLEOTIDE SEQUENCE [LARGE SCALE GENOMIC DNA]</scope>
    <source>
        <strain evidence="2 3">Q31a</strain>
    </source>
</reference>
<evidence type="ECO:0000313" key="3">
    <source>
        <dbReference type="Proteomes" id="UP000318017"/>
    </source>
</evidence>
<evidence type="ECO:0000256" key="1">
    <source>
        <dbReference type="SAM" id="MobiDB-lite"/>
    </source>
</evidence>
<gene>
    <name evidence="2" type="ORF">Q31a_59860</name>
</gene>
<name>A0A518GG71_9BACT</name>
<sequence length="76" mass="7871">MAAVYCSYKSTANVTHHPAASARDAGQAEPRHYAPSNFVPGAPKALLRAEDSHHSGGTLGYRGVLRIALDAVAGAL</sequence>
<dbReference type="KEGG" id="ahel:Q31a_59860"/>
<proteinExistence type="predicted"/>
<dbReference type="AlphaFoldDB" id="A0A518GG71"/>
<accession>A0A518GG71</accession>
<protein>
    <submittedName>
        <fullName evidence="2">Uncharacterized protein</fullName>
    </submittedName>
</protein>
<feature type="region of interest" description="Disordered" evidence="1">
    <location>
        <begin position="16"/>
        <end position="35"/>
    </location>
</feature>
<evidence type="ECO:0000313" key="2">
    <source>
        <dbReference type="EMBL" id="QDV27594.1"/>
    </source>
</evidence>
<keyword evidence="3" id="KW-1185">Reference proteome</keyword>